<evidence type="ECO:0000259" key="2">
    <source>
        <dbReference type="Pfam" id="PF07883"/>
    </source>
</evidence>
<dbReference type="InterPro" id="IPR047263">
    <property type="entry name" value="HNL-like_cupin"/>
</dbReference>
<dbReference type="STRING" id="1322246.BN4_11134"/>
<dbReference type="InterPro" id="IPR011051">
    <property type="entry name" value="RmlC_Cupin_sf"/>
</dbReference>
<evidence type="ECO:0000313" key="3">
    <source>
        <dbReference type="EMBL" id="CCH48371.1"/>
    </source>
</evidence>
<dbReference type="AlphaFoldDB" id="M1WJR8"/>
<dbReference type="Gene3D" id="2.60.120.10">
    <property type="entry name" value="Jelly Rolls"/>
    <property type="match status" value="1"/>
</dbReference>
<dbReference type="BioCyc" id="DPIE1322246:BN4_RS05725-MONOMER"/>
<feature type="domain" description="Cupin type-2" evidence="2">
    <location>
        <begin position="66"/>
        <end position="122"/>
    </location>
</feature>
<dbReference type="Pfam" id="PF07883">
    <property type="entry name" value="Cupin_2"/>
    <property type="match status" value="1"/>
</dbReference>
<dbReference type="Proteomes" id="UP000011724">
    <property type="component" value="Chromosome"/>
</dbReference>
<dbReference type="HOGENOM" id="CLU_072993_1_5_7"/>
<name>M1WJR8_PSEP2</name>
<accession>M1WJR8</accession>
<reference evidence="3 4" key="1">
    <citation type="journal article" date="2013" name="PLoS ONE">
        <title>The first genomic and proteomic characterization of a deep-sea sulfate reducer: insights into the piezophilic lifestyle of Desulfovibrio piezophilus.</title>
        <authorList>
            <person name="Pradel N."/>
            <person name="Ji B."/>
            <person name="Gimenez G."/>
            <person name="Talla E."/>
            <person name="Lenoble P."/>
            <person name="Garel M."/>
            <person name="Tamburini C."/>
            <person name="Fourquet P."/>
            <person name="Lebrun R."/>
            <person name="Bertin P."/>
            <person name="Denis Y."/>
            <person name="Pophillat M."/>
            <person name="Barbe V."/>
            <person name="Ollivier B."/>
            <person name="Dolla A."/>
        </authorList>
    </citation>
    <scope>NUCLEOTIDE SEQUENCE [LARGE SCALE GENOMIC DNA]</scope>
    <source>
        <strain evidence="4">DSM 10523 / SB164P1</strain>
    </source>
</reference>
<feature type="chain" id="PRO_5004019285" evidence="1">
    <location>
        <begin position="21"/>
        <end position="163"/>
    </location>
</feature>
<dbReference type="OrthoDB" id="9802489at2"/>
<protein>
    <submittedName>
        <fullName evidence="3">Cupin 2, conserved barrel domain protein</fullName>
    </submittedName>
</protein>
<proteinExistence type="predicted"/>
<evidence type="ECO:0000256" key="1">
    <source>
        <dbReference type="SAM" id="SignalP"/>
    </source>
</evidence>
<dbReference type="RefSeq" id="WP_015414421.1">
    <property type="nucleotide sequence ID" value="NC_020409.1"/>
</dbReference>
<gene>
    <name evidence="3" type="ordered locus">BN4_11134</name>
</gene>
<dbReference type="CDD" id="cd02233">
    <property type="entry name" value="cupin_HNL-like"/>
    <property type="match status" value="1"/>
</dbReference>
<dbReference type="InterPro" id="IPR013096">
    <property type="entry name" value="Cupin_2"/>
</dbReference>
<organism evidence="3 4">
    <name type="scientific">Pseudodesulfovibrio piezophilus (strain DSM 21447 / JCM 15486 / C1TLV30)</name>
    <name type="common">Desulfovibrio piezophilus</name>
    <dbReference type="NCBI Taxonomy" id="1322246"/>
    <lineage>
        <taxon>Bacteria</taxon>
        <taxon>Pseudomonadati</taxon>
        <taxon>Thermodesulfobacteriota</taxon>
        <taxon>Desulfovibrionia</taxon>
        <taxon>Desulfovibrionales</taxon>
        <taxon>Desulfovibrionaceae</taxon>
    </lineage>
</organism>
<dbReference type="KEGG" id="dpi:BN4_11134"/>
<dbReference type="PATRIC" id="fig|879567.3.peg.1170"/>
<dbReference type="SUPFAM" id="SSF51182">
    <property type="entry name" value="RmlC-like cupins"/>
    <property type="match status" value="1"/>
</dbReference>
<reference evidence="4" key="2">
    <citation type="journal article" date="2013" name="Stand. Genomic Sci.">
        <title>Complete genome sequence of Desulfocapsa sulfexigens, a marine deltaproteobacterium specialized in disproportionating inorganic sulfur compounds.</title>
        <authorList>
            <person name="Finster K.W."/>
            <person name="Kjeldsen K.U."/>
            <person name="Kube M."/>
            <person name="Reinhardt R."/>
            <person name="Mussmann M."/>
            <person name="Amann R."/>
            <person name="Schreiber L."/>
        </authorList>
    </citation>
    <scope>NUCLEOTIDE SEQUENCE [LARGE SCALE GENOMIC DNA]</scope>
    <source>
        <strain evidence="4">DSM 10523 / SB164P1</strain>
    </source>
</reference>
<evidence type="ECO:0000313" key="4">
    <source>
        <dbReference type="Proteomes" id="UP000011724"/>
    </source>
</evidence>
<sequence length="163" mass="17726">MRLSVLVFLVLMLFATSVSAQSDQAIVVTRLGSAPAVKASNDYFTGTAYVDSRFKADAPARMAGGTVVFEPGARTNWHTHPLGQTLFVTEGVGWVQHWGGSIQEIRVGDIVRIPPGVKHWHGACPTFGMTHIAITELLDGKSVEWMEKVSDQQYSQGNTPAEK</sequence>
<dbReference type="InterPro" id="IPR014710">
    <property type="entry name" value="RmlC-like_jellyroll"/>
</dbReference>
<keyword evidence="4" id="KW-1185">Reference proteome</keyword>
<dbReference type="PANTHER" id="PTHR43698:SF1">
    <property type="entry name" value="BLL4564 PROTEIN"/>
    <property type="match status" value="1"/>
</dbReference>
<dbReference type="PANTHER" id="PTHR43698">
    <property type="entry name" value="RIBD C-TERMINAL DOMAIN CONTAINING PROTEIN"/>
    <property type="match status" value="1"/>
</dbReference>
<keyword evidence="1" id="KW-0732">Signal</keyword>
<dbReference type="eggNOG" id="COG1917">
    <property type="taxonomic scope" value="Bacteria"/>
</dbReference>
<dbReference type="EMBL" id="FO203427">
    <property type="protein sequence ID" value="CCH48371.1"/>
    <property type="molecule type" value="Genomic_DNA"/>
</dbReference>
<feature type="signal peptide" evidence="1">
    <location>
        <begin position="1"/>
        <end position="20"/>
    </location>
</feature>